<dbReference type="InterPro" id="IPR058982">
    <property type="entry name" value="Beta-barrel_AprE"/>
</dbReference>
<dbReference type="PANTHER" id="PTHR30386:SF28">
    <property type="entry name" value="EXPORTED PROTEIN"/>
    <property type="match status" value="1"/>
</dbReference>
<sequence length="419" mass="47920">MNKTKGRFVTHDKTIEHVLDGSISVPVSVKLFSLVCFSVLFITIIVLASFQYAPGETVTGYLEPEKGLIKVKSPYSGQVDEIYIKLGDKVTKGTPLFSIINENIDINQVSFQQQNVQLQNQQKQTLTKQISQLDEEVTIEKKINQSTNRRLKNDKSSLATKLTLQKQLIHKLTKHVHRLKKLAKTKIVSEKVLDDAEIRLFQAKQQQLELSDKLQQVNVDIENHQEDFQRKKIQIEKQRAELKIQLNNIQRQANDYNSNRKQVVTARTAGIIQKINVVQGSTILPSEQITIEIQPENSKGLKAVLYIPSPRVGIAREGQPVRVLIDAYPVEKFGTLKGTVTQLSNVASYAKESNIKLDDQLIYYRAEVDINKQHMQLNDKQYPLRPGLTLSADLIQEQRTLMEWIFEPLYRIKKRLLSS</sequence>
<evidence type="ECO:0000256" key="2">
    <source>
        <dbReference type="SAM" id="Phobius"/>
    </source>
</evidence>
<keyword evidence="2" id="KW-0472">Membrane</keyword>
<accession>A0ABT5U936</accession>
<dbReference type="Gene3D" id="2.40.30.170">
    <property type="match status" value="1"/>
</dbReference>
<dbReference type="RefSeq" id="WP_274689238.1">
    <property type="nucleotide sequence ID" value="NZ_JAPMOU010000015.1"/>
</dbReference>
<evidence type="ECO:0000259" key="3">
    <source>
        <dbReference type="Pfam" id="PF26002"/>
    </source>
</evidence>
<evidence type="ECO:0000313" key="4">
    <source>
        <dbReference type="EMBL" id="MDE1462888.1"/>
    </source>
</evidence>
<feature type="transmembrane region" description="Helical" evidence="2">
    <location>
        <begin position="31"/>
        <end position="53"/>
    </location>
</feature>
<organism evidence="4 5">
    <name type="scientific">Spartinivicinus poritis</name>
    <dbReference type="NCBI Taxonomy" id="2994640"/>
    <lineage>
        <taxon>Bacteria</taxon>
        <taxon>Pseudomonadati</taxon>
        <taxon>Pseudomonadota</taxon>
        <taxon>Gammaproteobacteria</taxon>
        <taxon>Oceanospirillales</taxon>
        <taxon>Zooshikellaceae</taxon>
        <taxon>Spartinivicinus</taxon>
    </lineage>
</organism>
<protein>
    <submittedName>
        <fullName evidence="4">HlyD family efflux transporter periplasmic adaptor subunit</fullName>
    </submittedName>
</protein>
<dbReference type="SUPFAM" id="SSF51230">
    <property type="entry name" value="Single hybrid motif"/>
    <property type="match status" value="1"/>
</dbReference>
<evidence type="ECO:0000256" key="1">
    <source>
        <dbReference type="SAM" id="Coils"/>
    </source>
</evidence>
<dbReference type="PANTHER" id="PTHR30386">
    <property type="entry name" value="MEMBRANE FUSION SUBUNIT OF EMRAB-TOLC MULTIDRUG EFFLUX PUMP"/>
    <property type="match status" value="1"/>
</dbReference>
<reference evidence="4 5" key="1">
    <citation type="submission" date="2022-11" db="EMBL/GenBank/DDBJ databases">
        <title>Spartinivicinus poritis sp. nov., isolated from scleractinian coral Porites lutea.</title>
        <authorList>
            <person name="Zhang G."/>
            <person name="Cai L."/>
            <person name="Wei Q."/>
        </authorList>
    </citation>
    <scope>NUCLEOTIDE SEQUENCE [LARGE SCALE GENOMIC DNA]</scope>
    <source>
        <strain evidence="4 5">A2-2</strain>
    </source>
</reference>
<dbReference type="Gene3D" id="2.40.50.100">
    <property type="match status" value="1"/>
</dbReference>
<proteinExistence type="predicted"/>
<comment type="caution">
    <text evidence="4">The sequence shown here is derived from an EMBL/GenBank/DDBJ whole genome shotgun (WGS) entry which is preliminary data.</text>
</comment>
<gene>
    <name evidence="4" type="ORF">ORQ98_13010</name>
</gene>
<dbReference type="PRINTS" id="PR01490">
    <property type="entry name" value="RTXTOXIND"/>
</dbReference>
<keyword evidence="2" id="KW-0812">Transmembrane</keyword>
<dbReference type="InterPro" id="IPR050739">
    <property type="entry name" value="MFP"/>
</dbReference>
<dbReference type="EMBL" id="JAPMOU010000015">
    <property type="protein sequence ID" value="MDE1462888.1"/>
    <property type="molecule type" value="Genomic_DNA"/>
</dbReference>
<keyword evidence="5" id="KW-1185">Reference proteome</keyword>
<dbReference type="Proteomes" id="UP001528823">
    <property type="component" value="Unassembled WGS sequence"/>
</dbReference>
<keyword evidence="1" id="KW-0175">Coiled coil</keyword>
<feature type="domain" description="AprE-like beta-barrel" evidence="3">
    <location>
        <begin position="312"/>
        <end position="394"/>
    </location>
</feature>
<evidence type="ECO:0000313" key="5">
    <source>
        <dbReference type="Proteomes" id="UP001528823"/>
    </source>
</evidence>
<dbReference type="InterPro" id="IPR011053">
    <property type="entry name" value="Single_hybrid_motif"/>
</dbReference>
<feature type="coiled-coil region" evidence="1">
    <location>
        <begin position="193"/>
        <end position="259"/>
    </location>
</feature>
<name>A0ABT5U936_9GAMM</name>
<keyword evidence="2" id="KW-1133">Transmembrane helix</keyword>
<dbReference type="Pfam" id="PF26002">
    <property type="entry name" value="Beta-barrel_AprE"/>
    <property type="match status" value="1"/>
</dbReference>